<keyword evidence="5" id="KW-1185">Reference proteome</keyword>
<dbReference type="PANTHER" id="PTHR30137">
    <property type="entry name" value="LUCIFERASE-LIKE MONOOXYGENASE"/>
    <property type="match status" value="1"/>
</dbReference>
<gene>
    <name evidence="4" type="primary">fgd_2</name>
    <name evidence="4" type="ORF">PAECIP111894_01111</name>
</gene>
<dbReference type="EMBL" id="CAKMAB010000004">
    <property type="protein sequence ID" value="CAH1054961.1"/>
    <property type="molecule type" value="Genomic_DNA"/>
</dbReference>
<evidence type="ECO:0000259" key="3">
    <source>
        <dbReference type="Pfam" id="PF00296"/>
    </source>
</evidence>
<dbReference type="PANTHER" id="PTHR30137:SF8">
    <property type="entry name" value="BLR5498 PROTEIN"/>
    <property type="match status" value="1"/>
</dbReference>
<dbReference type="EC" id="1.1.98.2" evidence="4"/>
<proteinExistence type="predicted"/>
<feature type="domain" description="Luciferase-like" evidence="3">
    <location>
        <begin position="15"/>
        <end position="311"/>
    </location>
</feature>
<evidence type="ECO:0000256" key="1">
    <source>
        <dbReference type="ARBA" id="ARBA00023002"/>
    </source>
</evidence>
<protein>
    <submittedName>
        <fullName evidence="4">F420-dependent glucose-6-phosphate dehydrogenase</fullName>
        <ecNumber evidence="4">1.1.98.2</ecNumber>
    </submittedName>
</protein>
<dbReference type="Proteomes" id="UP000838749">
    <property type="component" value="Unassembled WGS sequence"/>
</dbReference>
<accession>A0ABN8FI82</accession>
<dbReference type="RefSeq" id="WP_234532174.1">
    <property type="nucleotide sequence ID" value="NZ_CAKMAB010000004.1"/>
</dbReference>
<dbReference type="SUPFAM" id="SSF51679">
    <property type="entry name" value="Bacterial luciferase-like"/>
    <property type="match status" value="1"/>
</dbReference>
<keyword evidence="1 4" id="KW-0560">Oxidoreductase</keyword>
<dbReference type="GO" id="GO:0052749">
    <property type="term" value="F:glucose-6-phosphate dehydrogenase (coenzyme F420) activity"/>
    <property type="evidence" value="ECO:0007669"/>
    <property type="project" value="UniProtKB-EC"/>
</dbReference>
<sequence length="353" mass="38825">MMEQYRIDEKKGLELGLYTLGDHTTDALTGKAISERQRIQEIVAAAKLAEDAGLDVFGVGESHQPKFITSAASVVLGAIANATERIKLVSSATVLSTADPVRVYEDFATLDLLSGGRAEIVAGRGSRLGAYELFGYDVRDYEELFEEKIELLMKINESDRITWEGKSRPALNDMEIFPKPLNGKLPIWRAVGGPPASAIKAGRMGIPMMLTTLGGPSSAFKGSVDAYRMVAAQSGFNSAELPVSTTSLMYIDPDSQKAFRDYYPYINHLMKELRGSYYPKEQFAEAMSVRNALLVGSPQQIVEKILYQHEMYSHNRFLAQIDVGGLPYAQVEQIIDLFAAEVAPAVRRATAKK</sequence>
<dbReference type="Gene3D" id="3.20.20.30">
    <property type="entry name" value="Luciferase-like domain"/>
    <property type="match status" value="1"/>
</dbReference>
<name>A0ABN8FI82_9BACL</name>
<dbReference type="InterPro" id="IPR011251">
    <property type="entry name" value="Luciferase-like_dom"/>
</dbReference>
<evidence type="ECO:0000313" key="4">
    <source>
        <dbReference type="EMBL" id="CAH1054961.1"/>
    </source>
</evidence>
<reference evidence="4" key="1">
    <citation type="submission" date="2021-12" db="EMBL/GenBank/DDBJ databases">
        <authorList>
            <person name="Criscuolo A."/>
        </authorList>
    </citation>
    <scope>NUCLEOTIDE SEQUENCE</scope>
    <source>
        <strain evidence="4">CIP111894</strain>
    </source>
</reference>
<comment type="caution">
    <text evidence="4">The sequence shown here is derived from an EMBL/GenBank/DDBJ whole genome shotgun (WGS) entry which is preliminary data.</text>
</comment>
<dbReference type="Pfam" id="PF00296">
    <property type="entry name" value="Bac_luciferase"/>
    <property type="match status" value="1"/>
</dbReference>
<organism evidence="4 5">
    <name type="scientific">Paenibacillus pseudetheri</name>
    <dbReference type="NCBI Taxonomy" id="2897682"/>
    <lineage>
        <taxon>Bacteria</taxon>
        <taxon>Bacillati</taxon>
        <taxon>Bacillota</taxon>
        <taxon>Bacilli</taxon>
        <taxon>Bacillales</taxon>
        <taxon>Paenibacillaceae</taxon>
        <taxon>Paenibacillus</taxon>
    </lineage>
</organism>
<dbReference type="InterPro" id="IPR036661">
    <property type="entry name" value="Luciferase-like_sf"/>
</dbReference>
<evidence type="ECO:0000256" key="2">
    <source>
        <dbReference type="ARBA" id="ARBA00023033"/>
    </source>
</evidence>
<dbReference type="InterPro" id="IPR050766">
    <property type="entry name" value="Bact_Lucif_Oxidored"/>
</dbReference>
<keyword evidence="2" id="KW-0503">Monooxygenase</keyword>
<evidence type="ECO:0000313" key="5">
    <source>
        <dbReference type="Proteomes" id="UP000838749"/>
    </source>
</evidence>